<dbReference type="InterPro" id="IPR001375">
    <property type="entry name" value="Peptidase_S9_cat"/>
</dbReference>
<dbReference type="InterPro" id="IPR050278">
    <property type="entry name" value="Serine_Prot_S9B/DPPIV"/>
</dbReference>
<dbReference type="SUPFAM" id="SSF82171">
    <property type="entry name" value="DPP6 N-terminal domain-like"/>
    <property type="match status" value="1"/>
</dbReference>
<dbReference type="SUPFAM" id="SSF53474">
    <property type="entry name" value="alpha/beta-Hydrolases"/>
    <property type="match status" value="1"/>
</dbReference>
<keyword evidence="2" id="KW-0378">Hydrolase</keyword>
<dbReference type="PANTHER" id="PTHR11731:SF193">
    <property type="entry name" value="DIPEPTIDYL PEPTIDASE 9"/>
    <property type="match status" value="1"/>
</dbReference>
<sequence length="707" mass="75630">MTTEPDSFPKRHARTQRFTLGAPRSFTVAPDGSRVAFLRSGAGTDRANSLWVLDVDEGAERVAADPRALLGGAEEALSPEERARRERSREGGAGIVGYATDSAVELASFALSGRLFTAELRAGTARELSTPGPVIDPRPAPDGRHVAYVARGGLRVVGAEGDGDRALAEADGDGVTWGLAEFVAAEEMGRVRGFWWGPDSDRLLVARVDDTPVQRWWISDPAHPERDPQHVPYPAAGTANADVRLFVLGLDGGRTEVLWDRARYPYLARVHWSGSGAPLLLVQARDQRSQLFLAVDTVSGTTRMVHADEDPIWLELFPGVPCWSPSGQLVRIADEGGARVLAVGERLLTGGQLHLRAVLDVGADDVLVSASAGEEAAGPETGEVHVYRVNELGVERVSQEPGVHTAARSGGVTVLVSATLDRPGARVVVLRDGKPTATVTSYAEDPGLSPRVTLTRGGARAVPCAVLMPTDYHGDSLLPVLLDPYGGPHGQRVVAAHNAHLTSQWFADQGFAVVVADGRGTPGHSPAWEKSIKDDVAAVVLQDQVDALRALAADFPLDLDRVAIRGWSFGGYLAALAALRRPDVFHAAVVGAPVTDLRLYDTHYQERYLGDPGEQPEVYRRNSLIDDAGLVDAAEPHRPMMVIHGLADDNVVVAHSLRLSSALLAAGRPHEVLPLSGVTHMTPQESVAENLLRLQVDFLRRSLPAPS</sequence>
<organism evidence="3 4">
    <name type="scientific">Streptomyces parvulus</name>
    <dbReference type="NCBI Taxonomy" id="146923"/>
    <lineage>
        <taxon>Bacteria</taxon>
        <taxon>Bacillati</taxon>
        <taxon>Actinomycetota</taxon>
        <taxon>Actinomycetes</taxon>
        <taxon>Kitasatosporales</taxon>
        <taxon>Streptomycetaceae</taxon>
        <taxon>Streptomyces</taxon>
    </lineage>
</organism>
<dbReference type="RefSeq" id="WP_064729669.1">
    <property type="nucleotide sequence ID" value="NZ_BMRX01000002.1"/>
</dbReference>
<protein>
    <submittedName>
        <fullName evidence="3">Peptidase S9</fullName>
    </submittedName>
</protein>
<evidence type="ECO:0000256" key="2">
    <source>
        <dbReference type="ARBA" id="ARBA00022801"/>
    </source>
</evidence>
<dbReference type="Pfam" id="PF00326">
    <property type="entry name" value="Peptidase_S9"/>
    <property type="match status" value="1"/>
</dbReference>
<dbReference type="GO" id="GO:0008239">
    <property type="term" value="F:dipeptidyl-peptidase activity"/>
    <property type="evidence" value="ECO:0007669"/>
    <property type="project" value="TreeGrafter"/>
</dbReference>
<dbReference type="PANTHER" id="PTHR11731">
    <property type="entry name" value="PROTEASE FAMILY S9B,C DIPEPTIDYL-PEPTIDASE IV-RELATED"/>
    <property type="match status" value="1"/>
</dbReference>
<dbReference type="Gene3D" id="3.40.50.1820">
    <property type="entry name" value="alpha/beta hydrolase"/>
    <property type="match status" value="1"/>
</dbReference>
<dbReference type="GO" id="GO:0004252">
    <property type="term" value="F:serine-type endopeptidase activity"/>
    <property type="evidence" value="ECO:0007669"/>
    <property type="project" value="InterPro"/>
</dbReference>
<dbReference type="PROSITE" id="PS00708">
    <property type="entry name" value="PRO_ENDOPEP_SER"/>
    <property type="match status" value="1"/>
</dbReference>
<proteinExistence type="predicted"/>
<evidence type="ECO:0000313" key="3">
    <source>
        <dbReference type="EMBL" id="ANJ09339.1"/>
    </source>
</evidence>
<dbReference type="InterPro" id="IPR002471">
    <property type="entry name" value="Pept_S9_AS"/>
</dbReference>
<dbReference type="InterPro" id="IPR002469">
    <property type="entry name" value="Peptidase_S9B_N"/>
</dbReference>
<dbReference type="AlphaFoldDB" id="A0A191V2X0"/>
<dbReference type="Proteomes" id="UP000078468">
    <property type="component" value="Chromosome"/>
</dbReference>
<dbReference type="InterPro" id="IPR029058">
    <property type="entry name" value="AB_hydrolase_fold"/>
</dbReference>
<dbReference type="GeneID" id="91307490"/>
<dbReference type="GO" id="GO:0006508">
    <property type="term" value="P:proteolysis"/>
    <property type="evidence" value="ECO:0007669"/>
    <property type="project" value="UniProtKB-KW"/>
</dbReference>
<reference evidence="3 4" key="1">
    <citation type="submission" date="2016-05" db="EMBL/GenBank/DDBJ databases">
        <title>Non-Contiguous Finished Genome Sequence of Streptomyces parvulus 2297 Integrated Site-Specifically with Actinophage R4.</title>
        <authorList>
            <person name="Nishizawa T."/>
            <person name="Miura T."/>
            <person name="Harada C."/>
            <person name="Guo Y."/>
            <person name="Narisawa K."/>
            <person name="Ohta H."/>
            <person name="Takahashi H."/>
            <person name="Shirai M."/>
        </authorList>
    </citation>
    <scope>NUCLEOTIDE SEQUENCE [LARGE SCALE GENOMIC DNA]</scope>
    <source>
        <strain evidence="3 4">2297</strain>
    </source>
</reference>
<accession>A0A191V2X0</accession>
<dbReference type="KEGG" id="spav:Spa2297_21610"/>
<evidence type="ECO:0000256" key="1">
    <source>
        <dbReference type="ARBA" id="ARBA00022670"/>
    </source>
</evidence>
<dbReference type="Gene3D" id="2.140.10.30">
    <property type="entry name" value="Dipeptidylpeptidase IV, N-terminal domain"/>
    <property type="match status" value="1"/>
</dbReference>
<dbReference type="Pfam" id="PF00930">
    <property type="entry name" value="DPPIV_N"/>
    <property type="match status" value="1"/>
</dbReference>
<gene>
    <name evidence="3" type="ORF">Spa2297_21610</name>
</gene>
<keyword evidence="1" id="KW-0645">Protease</keyword>
<evidence type="ECO:0000313" key="4">
    <source>
        <dbReference type="Proteomes" id="UP000078468"/>
    </source>
</evidence>
<name>A0A191V2X0_9ACTN</name>
<dbReference type="EMBL" id="CP015866">
    <property type="protein sequence ID" value="ANJ09339.1"/>
    <property type="molecule type" value="Genomic_DNA"/>
</dbReference>